<dbReference type="Proteomes" id="UP000187429">
    <property type="component" value="Unassembled WGS sequence"/>
</dbReference>
<feature type="compositionally biased region" description="Basic residues" evidence="2">
    <location>
        <begin position="144"/>
        <end position="161"/>
    </location>
</feature>
<keyword evidence="5" id="KW-1185">Reference proteome</keyword>
<dbReference type="AlphaFoldDB" id="A0A1R1Y5K4"/>
<feature type="compositionally biased region" description="Polar residues" evidence="2">
    <location>
        <begin position="13"/>
        <end position="30"/>
    </location>
</feature>
<evidence type="ECO:0000256" key="1">
    <source>
        <dbReference type="ARBA" id="ARBA00009313"/>
    </source>
</evidence>
<accession>A0A1R1Y5K4</accession>
<comment type="caution">
    <text evidence="4">The sequence shown here is derived from an EMBL/GenBank/DDBJ whole genome shotgun (WGS) entry which is preliminary data.</text>
</comment>
<comment type="similarity">
    <text evidence="1">Belongs to the NKAP family.</text>
</comment>
<organism evidence="4 5">
    <name type="scientific">Smittium culicis</name>
    <dbReference type="NCBI Taxonomy" id="133412"/>
    <lineage>
        <taxon>Eukaryota</taxon>
        <taxon>Fungi</taxon>
        <taxon>Fungi incertae sedis</taxon>
        <taxon>Zoopagomycota</taxon>
        <taxon>Kickxellomycotina</taxon>
        <taxon>Harpellomycetes</taxon>
        <taxon>Harpellales</taxon>
        <taxon>Legeriomycetaceae</taxon>
        <taxon>Smittium</taxon>
    </lineage>
</organism>
<feature type="domain" description="NF-kappa-B-activating protein C-terminal" evidence="3">
    <location>
        <begin position="310"/>
        <end position="409"/>
    </location>
</feature>
<feature type="compositionally biased region" description="Basic residues" evidence="2">
    <location>
        <begin position="168"/>
        <end position="180"/>
    </location>
</feature>
<feature type="compositionally biased region" description="Basic residues" evidence="2">
    <location>
        <begin position="101"/>
        <end position="130"/>
    </location>
</feature>
<dbReference type="OrthoDB" id="273141at2759"/>
<reference evidence="5" key="1">
    <citation type="submission" date="2017-01" db="EMBL/GenBank/DDBJ databases">
        <authorList>
            <person name="Wang Y."/>
            <person name="White M."/>
            <person name="Kvist S."/>
            <person name="Moncalvo J.-M."/>
        </authorList>
    </citation>
    <scope>NUCLEOTIDE SEQUENCE [LARGE SCALE GENOMIC DNA]</scope>
    <source>
        <strain evidence="5">ID-206-W2</strain>
    </source>
</reference>
<dbReference type="GO" id="GO:0005634">
    <property type="term" value="C:nucleus"/>
    <property type="evidence" value="ECO:0007669"/>
    <property type="project" value="TreeGrafter"/>
</dbReference>
<feature type="region of interest" description="Disordered" evidence="2">
    <location>
        <begin position="281"/>
        <end position="301"/>
    </location>
</feature>
<feature type="region of interest" description="Disordered" evidence="2">
    <location>
        <begin position="77"/>
        <end position="267"/>
    </location>
</feature>
<gene>
    <name evidence="4" type="ORF">AYI69_g5524</name>
</gene>
<dbReference type="GO" id="GO:0003682">
    <property type="term" value="F:chromatin binding"/>
    <property type="evidence" value="ECO:0007669"/>
    <property type="project" value="InterPro"/>
</dbReference>
<feature type="region of interest" description="Disordered" evidence="2">
    <location>
        <begin position="1"/>
        <end position="38"/>
    </location>
</feature>
<sequence length="417" mass="48174">SKYPRKNHHNENRNSYSKPSFNKNQSSGNDQGYLDHRRELRNSAEVFVYAESPTASEDEYQEKQERIFLKEYLKKMDSKGKNNPDLTDNSDDSDDSASSSPHKKSKKKSSSSSKTKKSKKKKSRKSRKPRSISTSDYDTNSSHEKRRKRSKKRSSKKHHSPSRSPSRERKRRSSKKHHSPSRSPSRERKRRSSKKHHSPSRSPSHERKRRSSKKYYSPSSSPSRERKRNNNKSTERSESPDRGIKYSKDSVSNEYSPEKIAEDSSDEQVIWVEKPLESVPVITDKPTNPNPKTFVGPEIPNLTEKQLDSKDFGNALLPGEGTAMAAYVQSGKRIPRRGEIGLKSEEITKFEDSGYVMSGSRHRRMNAVRLRKENQIISAEEKRQLLIFNQDERLKRESKIVSDFREILSSKFSDSKP</sequence>
<dbReference type="PANTHER" id="PTHR13087:SF0">
    <property type="entry name" value="NFKB ACTIVATING PROTEIN LIKE"/>
    <property type="match status" value="1"/>
</dbReference>
<proteinExistence type="inferred from homology"/>
<dbReference type="GO" id="GO:0010468">
    <property type="term" value="P:regulation of gene expression"/>
    <property type="evidence" value="ECO:0007669"/>
    <property type="project" value="TreeGrafter"/>
</dbReference>
<evidence type="ECO:0000313" key="5">
    <source>
        <dbReference type="Proteomes" id="UP000187429"/>
    </source>
</evidence>
<dbReference type="InterPro" id="IPR009269">
    <property type="entry name" value="NKAP_C"/>
</dbReference>
<name>A0A1R1Y5K4_9FUNG</name>
<evidence type="ECO:0000313" key="4">
    <source>
        <dbReference type="EMBL" id="OMJ22120.1"/>
    </source>
</evidence>
<feature type="compositionally biased region" description="Basic residues" evidence="2">
    <location>
        <begin position="187"/>
        <end position="199"/>
    </location>
</feature>
<evidence type="ECO:0000259" key="3">
    <source>
        <dbReference type="Pfam" id="PF06047"/>
    </source>
</evidence>
<dbReference type="InterPro" id="IPR040466">
    <property type="entry name" value="NKAP"/>
</dbReference>
<evidence type="ECO:0000256" key="2">
    <source>
        <dbReference type="SAM" id="MobiDB-lite"/>
    </source>
</evidence>
<feature type="non-terminal residue" evidence="4">
    <location>
        <position position="1"/>
    </location>
</feature>
<protein>
    <submittedName>
        <fullName evidence="4">NKAP-like protein</fullName>
    </submittedName>
</protein>
<dbReference type="PANTHER" id="PTHR13087">
    <property type="entry name" value="NF-KAPPA B ACTIVATING PROTEIN"/>
    <property type="match status" value="1"/>
</dbReference>
<dbReference type="Pfam" id="PF06047">
    <property type="entry name" value="Nkap_C"/>
    <property type="match status" value="1"/>
</dbReference>
<feature type="compositionally biased region" description="Basic and acidic residues" evidence="2">
    <location>
        <begin position="233"/>
        <end position="248"/>
    </location>
</feature>
<dbReference type="EMBL" id="LSSM01002328">
    <property type="protein sequence ID" value="OMJ22120.1"/>
    <property type="molecule type" value="Genomic_DNA"/>
</dbReference>